<name>A0A163K2B2_ABSGL</name>
<dbReference type="InterPro" id="IPR008927">
    <property type="entry name" value="6-PGluconate_DH-like_C_sf"/>
</dbReference>
<dbReference type="FunFam" id="3.40.50.720:FF:000365">
    <property type="entry name" value="Glycerol-3-phosphate dehydrogenase [NAD(+)]"/>
    <property type="match status" value="1"/>
</dbReference>
<dbReference type="GO" id="GO:0141152">
    <property type="term" value="F:glycerol-3-phosphate dehydrogenase (NAD+) activity"/>
    <property type="evidence" value="ECO:0007669"/>
    <property type="project" value="UniProtKB-UniRule"/>
</dbReference>
<dbReference type="FunFam" id="1.10.1040.10:FF:000004">
    <property type="entry name" value="Glycerol-3-phosphate dehydrogenase [NAD(+)]"/>
    <property type="match status" value="1"/>
</dbReference>
<evidence type="ECO:0000256" key="5">
    <source>
        <dbReference type="PIRSR" id="PIRSR000114-1"/>
    </source>
</evidence>
<dbReference type="PROSITE" id="PS00957">
    <property type="entry name" value="NAD_G3PDH"/>
    <property type="match status" value="1"/>
</dbReference>
<evidence type="ECO:0000313" key="12">
    <source>
        <dbReference type="EMBL" id="SAM07926.1"/>
    </source>
</evidence>
<proteinExistence type="inferred from homology"/>
<dbReference type="FunCoup" id="A0A163K2B2">
    <property type="interactions" value="510"/>
</dbReference>
<feature type="binding site" evidence="7">
    <location>
        <position position="272"/>
    </location>
    <ligand>
        <name>NAD(+)</name>
        <dbReference type="ChEBI" id="CHEBI:57540"/>
    </ligand>
</feature>
<dbReference type="PIRSF" id="PIRSF000114">
    <property type="entry name" value="Glycerol-3-P_dh"/>
    <property type="match status" value="1"/>
</dbReference>
<evidence type="ECO:0000256" key="6">
    <source>
        <dbReference type="PIRSR" id="PIRSR000114-2"/>
    </source>
</evidence>
<dbReference type="GO" id="GO:0046168">
    <property type="term" value="P:glycerol-3-phosphate catabolic process"/>
    <property type="evidence" value="ECO:0007669"/>
    <property type="project" value="UniProtKB-UniRule"/>
</dbReference>
<dbReference type="InterPro" id="IPR011128">
    <property type="entry name" value="G3P_DH_NAD-dep_N"/>
</dbReference>
<comment type="similarity">
    <text evidence="1 8">Belongs to the NAD-dependent glycerol-3-phosphate dehydrogenase family.</text>
</comment>
<dbReference type="NCBIfam" id="TIGR03376">
    <property type="entry name" value="glycerol3P_DH"/>
    <property type="match status" value="1"/>
</dbReference>
<feature type="binding site" evidence="7">
    <location>
        <position position="299"/>
    </location>
    <ligand>
        <name>NAD(+)</name>
        <dbReference type="ChEBI" id="CHEBI:57540"/>
    </ligand>
</feature>
<keyword evidence="3 7" id="KW-0520">NAD</keyword>
<feature type="binding site" evidence="7">
    <location>
        <position position="301"/>
    </location>
    <ligand>
        <name>NAD(+)</name>
        <dbReference type="ChEBI" id="CHEBI:57540"/>
    </ligand>
</feature>
<comment type="catalytic activity">
    <reaction evidence="4 9">
        <text>sn-glycerol 3-phosphate + NAD(+) = dihydroxyacetone phosphate + NADH + H(+)</text>
        <dbReference type="Rhea" id="RHEA:11092"/>
        <dbReference type="ChEBI" id="CHEBI:15378"/>
        <dbReference type="ChEBI" id="CHEBI:57540"/>
        <dbReference type="ChEBI" id="CHEBI:57597"/>
        <dbReference type="ChEBI" id="CHEBI:57642"/>
        <dbReference type="ChEBI" id="CHEBI:57945"/>
        <dbReference type="EC" id="1.1.1.8"/>
    </reaction>
</comment>
<dbReference type="SUPFAM" id="SSF48179">
    <property type="entry name" value="6-phosphogluconate dehydrogenase C-terminal domain-like"/>
    <property type="match status" value="1"/>
</dbReference>
<feature type="domain" description="Glycerol-3-phosphate dehydrogenase NAD-dependent C-terminal" evidence="11">
    <location>
        <begin position="197"/>
        <end position="342"/>
    </location>
</feature>
<protein>
    <recommendedName>
        <fullName evidence="9">Glycerol-3-phosphate dehydrogenase [NAD(+)]</fullName>
        <ecNumber evidence="9">1.1.1.8</ecNumber>
    </recommendedName>
</protein>
<keyword evidence="13" id="KW-1185">Reference proteome</keyword>
<dbReference type="GO" id="GO:0005975">
    <property type="term" value="P:carbohydrate metabolic process"/>
    <property type="evidence" value="ECO:0007669"/>
    <property type="project" value="InterPro"/>
</dbReference>
<evidence type="ECO:0000256" key="4">
    <source>
        <dbReference type="ARBA" id="ARBA00048683"/>
    </source>
</evidence>
<dbReference type="GO" id="GO:0005829">
    <property type="term" value="C:cytosol"/>
    <property type="evidence" value="ECO:0007669"/>
    <property type="project" value="TreeGrafter"/>
</dbReference>
<dbReference type="Pfam" id="PF07479">
    <property type="entry name" value="NAD_Gly3P_dh_C"/>
    <property type="match status" value="1"/>
</dbReference>
<dbReference type="InterPro" id="IPR036291">
    <property type="entry name" value="NAD(P)-bd_dom_sf"/>
</dbReference>
<feature type="binding site" evidence="7">
    <location>
        <position position="100"/>
    </location>
    <ligand>
        <name>NAD(+)</name>
        <dbReference type="ChEBI" id="CHEBI:57540"/>
    </ligand>
</feature>
<feature type="binding site" evidence="7">
    <location>
        <position position="44"/>
    </location>
    <ligand>
        <name>NAD(+)</name>
        <dbReference type="ChEBI" id="CHEBI:57540"/>
    </ligand>
</feature>
<gene>
    <name evidence="12" type="primary">ABSGL_13584.1 scaffold 14267</name>
</gene>
<dbReference type="GO" id="GO:0051287">
    <property type="term" value="F:NAD binding"/>
    <property type="evidence" value="ECO:0007669"/>
    <property type="project" value="UniProtKB-UniRule"/>
</dbReference>
<feature type="binding site" evidence="6">
    <location>
        <position position="123"/>
    </location>
    <ligand>
        <name>substrate</name>
    </ligand>
</feature>
<evidence type="ECO:0000259" key="10">
    <source>
        <dbReference type="Pfam" id="PF01210"/>
    </source>
</evidence>
<evidence type="ECO:0000256" key="3">
    <source>
        <dbReference type="ARBA" id="ARBA00023027"/>
    </source>
</evidence>
<feature type="domain" description="Glycerol-3-phosphate dehydrogenase NAD-dependent N-terminal" evidence="10">
    <location>
        <begin position="8"/>
        <end position="176"/>
    </location>
</feature>
<dbReference type="InParanoid" id="A0A163K2B2"/>
<dbReference type="GO" id="GO:0042803">
    <property type="term" value="F:protein homodimerization activity"/>
    <property type="evidence" value="ECO:0007669"/>
    <property type="project" value="InterPro"/>
</dbReference>
<dbReference type="InterPro" id="IPR006109">
    <property type="entry name" value="G3P_DH_NAD-dep_C"/>
</dbReference>
<dbReference type="Gene3D" id="1.10.1040.10">
    <property type="entry name" value="N-(1-d-carboxylethyl)-l-norvaline Dehydrogenase, domain 2"/>
    <property type="match status" value="1"/>
</dbReference>
<dbReference type="OrthoDB" id="10263760at2759"/>
<dbReference type="Gene3D" id="3.40.50.720">
    <property type="entry name" value="NAD(P)-binding Rossmann-like Domain"/>
    <property type="match status" value="1"/>
</dbReference>
<dbReference type="PANTHER" id="PTHR11728:SF8">
    <property type="entry name" value="GLYCEROL-3-PHOSPHATE DEHYDROGENASE [NAD(+)]-RELATED"/>
    <property type="match status" value="1"/>
</dbReference>
<feature type="active site" description="Proton acceptor" evidence="5">
    <location>
        <position position="208"/>
    </location>
</feature>
<dbReference type="PANTHER" id="PTHR11728">
    <property type="entry name" value="GLYCEROL-3-PHOSPHATE DEHYDROGENASE"/>
    <property type="match status" value="1"/>
</dbReference>
<reference evidence="12" key="1">
    <citation type="submission" date="2016-04" db="EMBL/GenBank/DDBJ databases">
        <authorList>
            <person name="Evans L.H."/>
            <person name="Alamgir A."/>
            <person name="Owens N."/>
            <person name="Weber N.D."/>
            <person name="Virtaneva K."/>
            <person name="Barbian K."/>
            <person name="Babar A."/>
            <person name="Rosenke K."/>
        </authorList>
    </citation>
    <scope>NUCLEOTIDE SEQUENCE [LARGE SCALE GENOMIC DNA]</scope>
    <source>
        <strain evidence="12">CBS 101.48</strain>
    </source>
</reference>
<evidence type="ECO:0000256" key="2">
    <source>
        <dbReference type="ARBA" id="ARBA00023002"/>
    </source>
</evidence>
<dbReference type="InterPro" id="IPR006168">
    <property type="entry name" value="G3P_DH_NAD-dep"/>
</dbReference>
<accession>A0A163K2B2</accession>
<dbReference type="EC" id="1.1.1.8" evidence="9"/>
<keyword evidence="2 8" id="KW-0560">Oxidoreductase</keyword>
<feature type="binding site" evidence="7">
    <location>
        <begin position="12"/>
        <end position="17"/>
    </location>
    <ligand>
        <name>NAD(+)</name>
        <dbReference type="ChEBI" id="CHEBI:57540"/>
    </ligand>
</feature>
<dbReference type="PRINTS" id="PR00077">
    <property type="entry name" value="GPDHDRGNASE"/>
</dbReference>
<dbReference type="SUPFAM" id="SSF51735">
    <property type="entry name" value="NAD(P)-binding Rossmann-fold domains"/>
    <property type="match status" value="1"/>
</dbReference>
<dbReference type="GO" id="GO:0005634">
    <property type="term" value="C:nucleus"/>
    <property type="evidence" value="ECO:0007669"/>
    <property type="project" value="TreeGrafter"/>
</dbReference>
<evidence type="ECO:0000256" key="9">
    <source>
        <dbReference type="RuleBase" id="RU361243"/>
    </source>
</evidence>
<dbReference type="OMA" id="ICYEGRS"/>
<dbReference type="STRING" id="4829.A0A163K2B2"/>
<dbReference type="InterPro" id="IPR017751">
    <property type="entry name" value="G3P_DH_NAD-dep_euk"/>
</dbReference>
<evidence type="ECO:0000256" key="7">
    <source>
        <dbReference type="PIRSR" id="PIRSR000114-3"/>
    </source>
</evidence>
<dbReference type="EMBL" id="LT554871">
    <property type="protein sequence ID" value="SAM07926.1"/>
    <property type="molecule type" value="Genomic_DNA"/>
</dbReference>
<dbReference type="Proteomes" id="UP000078561">
    <property type="component" value="Unassembled WGS sequence"/>
</dbReference>
<organism evidence="12">
    <name type="scientific">Absidia glauca</name>
    <name type="common">Pin mould</name>
    <dbReference type="NCBI Taxonomy" id="4829"/>
    <lineage>
        <taxon>Eukaryota</taxon>
        <taxon>Fungi</taxon>
        <taxon>Fungi incertae sedis</taxon>
        <taxon>Mucoromycota</taxon>
        <taxon>Mucoromycotina</taxon>
        <taxon>Mucoromycetes</taxon>
        <taxon>Mucorales</taxon>
        <taxon>Cunninghamellaceae</taxon>
        <taxon>Absidia</taxon>
    </lineage>
</organism>
<dbReference type="AlphaFoldDB" id="A0A163K2B2"/>
<feature type="binding site" evidence="6">
    <location>
        <begin position="272"/>
        <end position="273"/>
    </location>
    <ligand>
        <name>substrate</name>
    </ligand>
</feature>
<evidence type="ECO:0000313" key="13">
    <source>
        <dbReference type="Proteomes" id="UP000078561"/>
    </source>
</evidence>
<evidence type="ECO:0000259" key="11">
    <source>
        <dbReference type="Pfam" id="PF07479"/>
    </source>
</evidence>
<dbReference type="Pfam" id="PF01210">
    <property type="entry name" value="NAD_Gly3P_dh_N"/>
    <property type="match status" value="1"/>
</dbReference>
<evidence type="ECO:0000256" key="1">
    <source>
        <dbReference type="ARBA" id="ARBA00011009"/>
    </source>
</evidence>
<sequence length="344" mass="37844">MTRQKERVCIIGSGNWGSSVAKIIGENVQKHADMFEPIVNQWVFEEQYQGRPLTEVINTTHENPKYLPGIRLADTIHAEPDLIKACQDCTVLVFVLPHQFVRGVCDDLAGSIKPSVKAISLVKGLEIKPDRITLFSEEIGRRLQIDQVAALSGANIADEVARENFCESTIGSRSEAAGQLFYHLFDTPYFRVNVIPDYVGVELCGALKNVVAMAAGISDGLDYGSNTKAALIRLGLMEMRKFGQTFFGGVEDATFFESCGVADLITTCSGGRNRKVAEAFARTGKPIDVLEKELLNGQKLQGSLTAVEIHHFLAPRGMTKEFPLFDTVYRIIYEGAPLDTVVKL</sequence>
<dbReference type="InterPro" id="IPR013328">
    <property type="entry name" value="6PGD_dom2"/>
</dbReference>
<evidence type="ECO:0000256" key="8">
    <source>
        <dbReference type="RuleBase" id="RU000437"/>
    </source>
</evidence>
<feature type="binding site" evidence="7">
    <location>
        <position position="157"/>
    </location>
    <ligand>
        <name>NAD(+)</name>
        <dbReference type="ChEBI" id="CHEBI:57540"/>
    </ligand>
</feature>